<keyword evidence="7" id="KW-0472">Membrane</keyword>
<evidence type="ECO:0000256" key="1">
    <source>
        <dbReference type="ARBA" id="ARBA00004202"/>
    </source>
</evidence>
<evidence type="ECO:0000256" key="2">
    <source>
        <dbReference type="ARBA" id="ARBA00005417"/>
    </source>
</evidence>
<comment type="similarity">
    <text evidence="2">Belongs to the ABC transporter superfamily.</text>
</comment>
<keyword evidence="10" id="KW-1185">Reference proteome</keyword>
<dbReference type="InterPro" id="IPR050388">
    <property type="entry name" value="ABC_Ni/Peptide_Import"/>
</dbReference>
<dbReference type="EMBL" id="JAFBEC010000006">
    <property type="protein sequence ID" value="MBM7633291.1"/>
    <property type="molecule type" value="Genomic_DNA"/>
</dbReference>
<dbReference type="InterPro" id="IPR013563">
    <property type="entry name" value="Oligopep_ABC_C"/>
</dbReference>
<dbReference type="PANTHER" id="PTHR43297">
    <property type="entry name" value="OLIGOPEPTIDE TRANSPORT ATP-BINDING PROTEIN APPD"/>
    <property type="match status" value="1"/>
</dbReference>
<accession>A0ABS2PE88</accession>
<evidence type="ECO:0000256" key="7">
    <source>
        <dbReference type="ARBA" id="ARBA00023136"/>
    </source>
</evidence>
<sequence>MTEATTKELLLEVDDLHVSFPTKRGEVQAVRGVSFSLYKGETLAIVGESGCGKSVTAQSLMRLVSTPPKSGSIRYKGEELTTKTEKQMQKLRGLEMGMIFQDPMTSLNPVITVGEQIREGLLRHQKMSKDEATKEAIEMLRLVGIADPDKRMKQYPHQFSGGMRQRLMIAMALVCKPDILIADEPTTALDVTIQAQIIELFQEIQRKTGVAIIIITHDLGVVAQIADRICVMYAGKIAETGTSYEVFKEHRHPYTEGILKSVPRMDGNRDVPLIPVPGTPPNLMNPPVGCPFYMRCDYAMKVCKEVAPPRTDCNESHYVHCWLQDERAPSIKQLHS</sequence>
<evidence type="ECO:0000259" key="8">
    <source>
        <dbReference type="PROSITE" id="PS50893"/>
    </source>
</evidence>
<evidence type="ECO:0000256" key="5">
    <source>
        <dbReference type="ARBA" id="ARBA00022741"/>
    </source>
</evidence>
<dbReference type="InterPro" id="IPR027417">
    <property type="entry name" value="P-loop_NTPase"/>
</dbReference>
<proteinExistence type="inferred from homology"/>
<keyword evidence="5" id="KW-0547">Nucleotide-binding</keyword>
<evidence type="ECO:0000256" key="3">
    <source>
        <dbReference type="ARBA" id="ARBA00022448"/>
    </source>
</evidence>
<dbReference type="InterPro" id="IPR003593">
    <property type="entry name" value="AAA+_ATPase"/>
</dbReference>
<evidence type="ECO:0000256" key="6">
    <source>
        <dbReference type="ARBA" id="ARBA00022840"/>
    </source>
</evidence>
<dbReference type="Gene3D" id="3.40.50.300">
    <property type="entry name" value="P-loop containing nucleotide triphosphate hydrolases"/>
    <property type="match status" value="1"/>
</dbReference>
<keyword evidence="3" id="KW-0813">Transport</keyword>
<evidence type="ECO:0000256" key="4">
    <source>
        <dbReference type="ARBA" id="ARBA00022475"/>
    </source>
</evidence>
<dbReference type="CDD" id="cd03257">
    <property type="entry name" value="ABC_NikE_OppD_transporters"/>
    <property type="match status" value="1"/>
</dbReference>
<dbReference type="InterPro" id="IPR017871">
    <property type="entry name" value="ABC_transporter-like_CS"/>
</dbReference>
<organism evidence="9 10">
    <name type="scientific">Geomicrobium sediminis</name>
    <dbReference type="NCBI Taxonomy" id="1347788"/>
    <lineage>
        <taxon>Bacteria</taxon>
        <taxon>Bacillati</taxon>
        <taxon>Bacillota</taxon>
        <taxon>Bacilli</taxon>
        <taxon>Bacillales</taxon>
        <taxon>Geomicrobium</taxon>
    </lineage>
</organism>
<reference evidence="9 10" key="1">
    <citation type="submission" date="2021-01" db="EMBL/GenBank/DDBJ databases">
        <title>Genomic Encyclopedia of Type Strains, Phase IV (KMG-IV): sequencing the most valuable type-strain genomes for metagenomic binning, comparative biology and taxonomic classification.</title>
        <authorList>
            <person name="Goeker M."/>
        </authorList>
    </citation>
    <scope>NUCLEOTIDE SEQUENCE [LARGE SCALE GENOMIC DNA]</scope>
    <source>
        <strain evidence="9 10">DSM 25540</strain>
    </source>
</reference>
<dbReference type="Pfam" id="PF08352">
    <property type="entry name" value="oligo_HPY"/>
    <property type="match status" value="1"/>
</dbReference>
<dbReference type="GO" id="GO:0005524">
    <property type="term" value="F:ATP binding"/>
    <property type="evidence" value="ECO:0007669"/>
    <property type="project" value="UniProtKB-KW"/>
</dbReference>
<keyword evidence="6 9" id="KW-0067">ATP-binding</keyword>
<comment type="subcellular location">
    <subcellularLocation>
        <location evidence="1">Cell membrane</location>
        <topology evidence="1">Peripheral membrane protein</topology>
    </subcellularLocation>
</comment>
<name>A0ABS2PE88_9BACL</name>
<dbReference type="InterPro" id="IPR003439">
    <property type="entry name" value="ABC_transporter-like_ATP-bd"/>
</dbReference>
<dbReference type="SUPFAM" id="SSF52540">
    <property type="entry name" value="P-loop containing nucleoside triphosphate hydrolases"/>
    <property type="match status" value="1"/>
</dbReference>
<dbReference type="Proteomes" id="UP000741863">
    <property type="component" value="Unassembled WGS sequence"/>
</dbReference>
<gene>
    <name evidence="9" type="ORF">JOD17_002385</name>
</gene>
<dbReference type="RefSeq" id="WP_042360602.1">
    <property type="nucleotide sequence ID" value="NZ_JAFBEC010000006.1"/>
</dbReference>
<keyword evidence="4" id="KW-1003">Cell membrane</keyword>
<dbReference type="SMART" id="SM00382">
    <property type="entry name" value="AAA"/>
    <property type="match status" value="1"/>
</dbReference>
<dbReference type="PROSITE" id="PS00211">
    <property type="entry name" value="ABC_TRANSPORTER_1"/>
    <property type="match status" value="1"/>
</dbReference>
<dbReference type="Pfam" id="PF00005">
    <property type="entry name" value="ABC_tran"/>
    <property type="match status" value="1"/>
</dbReference>
<feature type="domain" description="ABC transporter" evidence="8">
    <location>
        <begin position="11"/>
        <end position="259"/>
    </location>
</feature>
<protein>
    <submittedName>
        <fullName evidence="9">Oligopeptide/dipeptide ABC transporter ATP-binding protein</fullName>
    </submittedName>
</protein>
<dbReference type="NCBIfam" id="TIGR01727">
    <property type="entry name" value="oligo_HPY"/>
    <property type="match status" value="1"/>
</dbReference>
<evidence type="ECO:0000313" key="9">
    <source>
        <dbReference type="EMBL" id="MBM7633291.1"/>
    </source>
</evidence>
<dbReference type="PROSITE" id="PS50893">
    <property type="entry name" value="ABC_TRANSPORTER_2"/>
    <property type="match status" value="1"/>
</dbReference>
<dbReference type="PANTHER" id="PTHR43297:SF2">
    <property type="entry name" value="DIPEPTIDE TRANSPORT ATP-BINDING PROTEIN DPPD"/>
    <property type="match status" value="1"/>
</dbReference>
<comment type="caution">
    <text evidence="9">The sequence shown here is derived from an EMBL/GenBank/DDBJ whole genome shotgun (WGS) entry which is preliminary data.</text>
</comment>
<evidence type="ECO:0000313" key="10">
    <source>
        <dbReference type="Proteomes" id="UP000741863"/>
    </source>
</evidence>